<dbReference type="AlphaFoldDB" id="A0AAV2ZHS5"/>
<accession>A0AAV2ZHS5</accession>
<sequence>MKNVVDAVLGRHLLLYFDVNKTVIMHDPVQGKDLRHILNDLLTESCYGRILKDSTTTAQWQWNGTKPCPHYTPQEGEITYGMFLRHQFPTCADPLEARQNKNKRKIARQSFTAPGQPGEDLASEHCALLDCLRLPADPSTSGASTEHDDHYHFILPAFLRLIQQLHESNVHFNLVFRTYGNDLHRIAEEFNAFCEGRHPHVALPEEVRLDGTNGGIDRRILFEAGAGGYRFGTFFRDATTTALIMGTFDQPEGVPNPSLHFYEDPKYARTHQVRGHRTIYSFLTQEWRQSQATLALRDFYPHWFAHQEDASAGKLLLLDPSETSVVPLFFDDNILPHDPHIVDARDVNTGEAVPFEVTKDRYLLRVEPLQAVREVDYFLKRLEDAFSTK</sequence>
<keyword evidence="2" id="KW-1185">Reference proteome</keyword>
<organism evidence="1 2">
    <name type="scientific">Lagenidium giganteum</name>
    <dbReference type="NCBI Taxonomy" id="4803"/>
    <lineage>
        <taxon>Eukaryota</taxon>
        <taxon>Sar</taxon>
        <taxon>Stramenopiles</taxon>
        <taxon>Oomycota</taxon>
        <taxon>Peronosporomycetes</taxon>
        <taxon>Pythiales</taxon>
        <taxon>Pythiaceae</taxon>
    </lineage>
</organism>
<name>A0AAV2ZHS5_9STRA</name>
<gene>
    <name evidence="1" type="ORF">N0F65_010010</name>
</gene>
<reference evidence="1" key="1">
    <citation type="submission" date="2022-11" db="EMBL/GenBank/DDBJ databases">
        <authorList>
            <person name="Morgan W.R."/>
            <person name="Tartar A."/>
        </authorList>
    </citation>
    <scope>NUCLEOTIDE SEQUENCE</scope>
    <source>
        <strain evidence="1">ARSEF 373</strain>
    </source>
</reference>
<dbReference type="EMBL" id="DAKRPA010000008">
    <property type="protein sequence ID" value="DBA04414.1"/>
    <property type="molecule type" value="Genomic_DNA"/>
</dbReference>
<comment type="caution">
    <text evidence="1">The sequence shown here is derived from an EMBL/GenBank/DDBJ whole genome shotgun (WGS) entry which is preliminary data.</text>
</comment>
<dbReference type="PANTHER" id="PTHR36960">
    <property type="entry name" value="SI:DKEY-32E6.3"/>
    <property type="match status" value="1"/>
</dbReference>
<evidence type="ECO:0000313" key="2">
    <source>
        <dbReference type="Proteomes" id="UP001146120"/>
    </source>
</evidence>
<proteinExistence type="predicted"/>
<protein>
    <submittedName>
        <fullName evidence="1">Uncharacterized protein</fullName>
    </submittedName>
</protein>
<reference evidence="1" key="2">
    <citation type="journal article" date="2023" name="Microbiol Resour">
        <title>Decontamination and Annotation of the Draft Genome Sequence of the Oomycete Lagenidium giganteum ARSEF 373.</title>
        <authorList>
            <person name="Morgan W.R."/>
            <person name="Tartar A."/>
        </authorList>
    </citation>
    <scope>NUCLEOTIDE SEQUENCE</scope>
    <source>
        <strain evidence="1">ARSEF 373</strain>
    </source>
</reference>
<evidence type="ECO:0000313" key="1">
    <source>
        <dbReference type="EMBL" id="DBA04414.1"/>
    </source>
</evidence>
<dbReference type="PANTHER" id="PTHR36960:SF1">
    <property type="entry name" value="SI:DKEY-32E6.3"/>
    <property type="match status" value="1"/>
</dbReference>
<dbReference type="Proteomes" id="UP001146120">
    <property type="component" value="Unassembled WGS sequence"/>
</dbReference>